<name>A0A9P6LR24_9FUNG</name>
<organism evidence="1 2">
    <name type="scientific">Modicella reniformis</name>
    <dbReference type="NCBI Taxonomy" id="1440133"/>
    <lineage>
        <taxon>Eukaryota</taxon>
        <taxon>Fungi</taxon>
        <taxon>Fungi incertae sedis</taxon>
        <taxon>Mucoromycota</taxon>
        <taxon>Mortierellomycotina</taxon>
        <taxon>Mortierellomycetes</taxon>
        <taxon>Mortierellales</taxon>
        <taxon>Mortierellaceae</taxon>
        <taxon>Modicella</taxon>
    </lineage>
</organism>
<comment type="caution">
    <text evidence="1">The sequence shown here is derived from an EMBL/GenBank/DDBJ whole genome shotgun (WGS) entry which is preliminary data.</text>
</comment>
<protein>
    <submittedName>
        <fullName evidence="1">Uncharacterized protein</fullName>
    </submittedName>
</protein>
<reference evidence="1" key="1">
    <citation type="journal article" date="2020" name="Fungal Divers.">
        <title>Resolving the Mortierellaceae phylogeny through synthesis of multi-gene phylogenetics and phylogenomics.</title>
        <authorList>
            <person name="Vandepol N."/>
            <person name="Liber J."/>
            <person name="Desiro A."/>
            <person name="Na H."/>
            <person name="Kennedy M."/>
            <person name="Barry K."/>
            <person name="Grigoriev I.V."/>
            <person name="Miller A.N."/>
            <person name="O'Donnell K."/>
            <person name="Stajich J.E."/>
            <person name="Bonito G."/>
        </authorList>
    </citation>
    <scope>NUCLEOTIDE SEQUENCE</scope>
    <source>
        <strain evidence="1">MES-2147</strain>
    </source>
</reference>
<accession>A0A9P6LR24</accession>
<evidence type="ECO:0000313" key="2">
    <source>
        <dbReference type="Proteomes" id="UP000749646"/>
    </source>
</evidence>
<dbReference type="AlphaFoldDB" id="A0A9P6LR24"/>
<gene>
    <name evidence="1" type="ORF">BGZ65_007705</name>
</gene>
<dbReference type="EMBL" id="JAAAHW010010480">
    <property type="protein sequence ID" value="KAF9925502.1"/>
    <property type="molecule type" value="Genomic_DNA"/>
</dbReference>
<keyword evidence="2" id="KW-1185">Reference proteome</keyword>
<proteinExistence type="predicted"/>
<sequence length="151" mass="17414">MGWRIVLIGHFAVGIPPFLTKAEGQELQESSSTFYSFTKSNYTVAERFAKRTHHLVLNLDKKEYLDPTKFKEPATNAWDFAHLKHGVMQGLHSLVFYSTEVAEGDVEAFIMGRWAGQHITIREKDKFKDLDSWVDISEKAAEDVEEFVLYR</sequence>
<dbReference type="OrthoDB" id="2588098at2759"/>
<evidence type="ECO:0000313" key="1">
    <source>
        <dbReference type="EMBL" id="KAF9925502.1"/>
    </source>
</evidence>
<dbReference type="Proteomes" id="UP000749646">
    <property type="component" value="Unassembled WGS sequence"/>
</dbReference>